<dbReference type="InterPro" id="IPR002048">
    <property type="entry name" value="EF_hand_dom"/>
</dbReference>
<dbReference type="AlphaFoldDB" id="A0A9D4KL02"/>
<dbReference type="PROSITE" id="PS50222">
    <property type="entry name" value="EF_HAND_2"/>
    <property type="match status" value="2"/>
</dbReference>
<reference evidence="3" key="1">
    <citation type="journal article" date="2019" name="bioRxiv">
        <title>The Genome of the Zebra Mussel, Dreissena polymorpha: A Resource for Invasive Species Research.</title>
        <authorList>
            <person name="McCartney M.A."/>
            <person name="Auch B."/>
            <person name="Kono T."/>
            <person name="Mallez S."/>
            <person name="Zhang Y."/>
            <person name="Obille A."/>
            <person name="Becker A."/>
            <person name="Abrahante J.E."/>
            <person name="Garbe J."/>
            <person name="Badalamenti J.P."/>
            <person name="Herman A."/>
            <person name="Mangelson H."/>
            <person name="Liachko I."/>
            <person name="Sullivan S."/>
            <person name="Sone E.D."/>
            <person name="Koren S."/>
            <person name="Silverstein K.A.T."/>
            <person name="Beckman K.B."/>
            <person name="Gohl D.M."/>
        </authorList>
    </citation>
    <scope>NUCLEOTIDE SEQUENCE</scope>
    <source>
        <strain evidence="3">Duluth1</strain>
        <tissue evidence="3">Whole animal</tissue>
    </source>
</reference>
<dbReference type="Proteomes" id="UP000828390">
    <property type="component" value="Unassembled WGS sequence"/>
</dbReference>
<dbReference type="PANTHER" id="PTHR23048:SF0">
    <property type="entry name" value="CALMODULIN LIKE 3"/>
    <property type="match status" value="1"/>
</dbReference>
<name>A0A9D4KL02_DREPO</name>
<accession>A0A9D4KL02</accession>
<dbReference type="Gene3D" id="1.10.238.10">
    <property type="entry name" value="EF-hand"/>
    <property type="match status" value="2"/>
</dbReference>
<keyword evidence="4" id="KW-1185">Reference proteome</keyword>
<feature type="domain" description="EF-hand" evidence="2">
    <location>
        <begin position="81"/>
        <end position="116"/>
    </location>
</feature>
<dbReference type="GO" id="GO:0005509">
    <property type="term" value="F:calcium ion binding"/>
    <property type="evidence" value="ECO:0007669"/>
    <property type="project" value="InterPro"/>
</dbReference>
<dbReference type="OrthoDB" id="6112727at2759"/>
<evidence type="ECO:0000313" key="3">
    <source>
        <dbReference type="EMBL" id="KAH3841850.1"/>
    </source>
</evidence>
<evidence type="ECO:0000256" key="1">
    <source>
        <dbReference type="ARBA" id="ARBA00022737"/>
    </source>
</evidence>
<organism evidence="3 4">
    <name type="scientific">Dreissena polymorpha</name>
    <name type="common">Zebra mussel</name>
    <name type="synonym">Mytilus polymorpha</name>
    <dbReference type="NCBI Taxonomy" id="45954"/>
    <lineage>
        <taxon>Eukaryota</taxon>
        <taxon>Metazoa</taxon>
        <taxon>Spiralia</taxon>
        <taxon>Lophotrochozoa</taxon>
        <taxon>Mollusca</taxon>
        <taxon>Bivalvia</taxon>
        <taxon>Autobranchia</taxon>
        <taxon>Heteroconchia</taxon>
        <taxon>Euheterodonta</taxon>
        <taxon>Imparidentia</taxon>
        <taxon>Neoheterodontei</taxon>
        <taxon>Myida</taxon>
        <taxon>Dreissenoidea</taxon>
        <taxon>Dreissenidae</taxon>
        <taxon>Dreissena</taxon>
    </lineage>
</organism>
<gene>
    <name evidence="3" type="ORF">DPMN_115331</name>
</gene>
<feature type="domain" description="EF-hand" evidence="2">
    <location>
        <begin position="8"/>
        <end position="43"/>
    </location>
</feature>
<dbReference type="PANTHER" id="PTHR23048">
    <property type="entry name" value="MYOSIN LIGHT CHAIN 1, 3"/>
    <property type="match status" value="1"/>
</dbReference>
<evidence type="ECO:0000313" key="4">
    <source>
        <dbReference type="Proteomes" id="UP000828390"/>
    </source>
</evidence>
<protein>
    <recommendedName>
        <fullName evidence="2">EF-hand domain-containing protein</fullName>
    </recommendedName>
</protein>
<keyword evidence="1" id="KW-0677">Repeat</keyword>
<reference evidence="3" key="2">
    <citation type="submission" date="2020-11" db="EMBL/GenBank/DDBJ databases">
        <authorList>
            <person name="McCartney M.A."/>
            <person name="Auch B."/>
            <person name="Kono T."/>
            <person name="Mallez S."/>
            <person name="Becker A."/>
            <person name="Gohl D.M."/>
            <person name="Silverstein K.A.T."/>
            <person name="Koren S."/>
            <person name="Bechman K.B."/>
            <person name="Herman A."/>
            <person name="Abrahante J.E."/>
            <person name="Garbe J."/>
        </authorList>
    </citation>
    <scope>NUCLEOTIDE SEQUENCE</scope>
    <source>
        <strain evidence="3">Duluth1</strain>
        <tissue evidence="3">Whole animal</tissue>
    </source>
</reference>
<sequence length="148" mass="16423">MAQKLSESLKAAIRDAFDKVDVDRRGHVDRGGAREVLQLIGQNPTREEMGAYFKEAVSDVLDRDAIADFIEQRVSLKSQMAINEDIAEAFAKFDTNDQFVISKVDFREILTKLGDEPLTEAEAASIIECLDKSSDKVKVSDLSKLLSA</sequence>
<dbReference type="Pfam" id="PF13499">
    <property type="entry name" value="EF-hand_7"/>
    <property type="match status" value="1"/>
</dbReference>
<proteinExistence type="predicted"/>
<dbReference type="InterPro" id="IPR050230">
    <property type="entry name" value="CALM/Myosin/TropC-like"/>
</dbReference>
<dbReference type="InterPro" id="IPR011992">
    <property type="entry name" value="EF-hand-dom_pair"/>
</dbReference>
<dbReference type="GO" id="GO:0016460">
    <property type="term" value="C:myosin II complex"/>
    <property type="evidence" value="ECO:0007669"/>
    <property type="project" value="TreeGrafter"/>
</dbReference>
<dbReference type="EMBL" id="JAIWYP010000004">
    <property type="protein sequence ID" value="KAH3841850.1"/>
    <property type="molecule type" value="Genomic_DNA"/>
</dbReference>
<comment type="caution">
    <text evidence="3">The sequence shown here is derived from an EMBL/GenBank/DDBJ whole genome shotgun (WGS) entry which is preliminary data.</text>
</comment>
<dbReference type="SUPFAM" id="SSF47473">
    <property type="entry name" value="EF-hand"/>
    <property type="match status" value="1"/>
</dbReference>
<evidence type="ECO:0000259" key="2">
    <source>
        <dbReference type="PROSITE" id="PS50222"/>
    </source>
</evidence>